<dbReference type="PROSITE" id="PS50835">
    <property type="entry name" value="IG_LIKE"/>
    <property type="match status" value="2"/>
</dbReference>
<dbReference type="EMBL" id="FRBT01000005">
    <property type="protein sequence ID" value="SHM29263.1"/>
    <property type="molecule type" value="Genomic_DNA"/>
</dbReference>
<keyword evidence="1" id="KW-0732">Signal</keyword>
<evidence type="ECO:0000313" key="4">
    <source>
        <dbReference type="Proteomes" id="UP000184028"/>
    </source>
</evidence>
<dbReference type="STRING" id="946677.SAMN05444484_10533"/>
<dbReference type="Gene3D" id="2.60.40.740">
    <property type="match status" value="3"/>
</dbReference>
<dbReference type="InterPro" id="IPR013783">
    <property type="entry name" value="Ig-like_fold"/>
</dbReference>
<dbReference type="Gene3D" id="2.40.10.10">
    <property type="entry name" value="Trypsin-like serine proteases"/>
    <property type="match status" value="6"/>
</dbReference>
<dbReference type="NCBIfam" id="TIGR04183">
    <property type="entry name" value="Por_Secre_tail"/>
    <property type="match status" value="1"/>
</dbReference>
<dbReference type="InterPro" id="IPR007110">
    <property type="entry name" value="Ig-like_dom"/>
</dbReference>
<proteinExistence type="predicted"/>
<dbReference type="Pfam" id="PF13573">
    <property type="entry name" value="SprB"/>
    <property type="match status" value="12"/>
</dbReference>
<dbReference type="InterPro" id="IPR025667">
    <property type="entry name" value="SprB_repeat"/>
</dbReference>
<dbReference type="InterPro" id="IPR003599">
    <property type="entry name" value="Ig_sub"/>
</dbReference>
<protein>
    <submittedName>
        <fullName evidence="3">Por secretion system C-terminal sorting domain-containing protein</fullName>
    </submittedName>
</protein>
<feature type="domain" description="Ig-like" evidence="2">
    <location>
        <begin position="261"/>
        <end position="359"/>
    </location>
</feature>
<dbReference type="RefSeq" id="WP_068842950.1">
    <property type="nucleotide sequence ID" value="NZ_FRBT01000005.1"/>
</dbReference>
<evidence type="ECO:0000256" key="1">
    <source>
        <dbReference type="ARBA" id="ARBA00022729"/>
    </source>
</evidence>
<feature type="domain" description="Ig-like" evidence="2">
    <location>
        <begin position="1378"/>
        <end position="1440"/>
    </location>
</feature>
<dbReference type="SMART" id="SM00409">
    <property type="entry name" value="IG"/>
    <property type="match status" value="4"/>
</dbReference>
<accession>A0A1M7HLQ0</accession>
<gene>
    <name evidence="3" type="ORF">SAMN05444484_10533</name>
</gene>
<evidence type="ECO:0000313" key="3">
    <source>
        <dbReference type="EMBL" id="SHM29263.1"/>
    </source>
</evidence>
<dbReference type="InterPro" id="IPR026444">
    <property type="entry name" value="Secre_tail"/>
</dbReference>
<dbReference type="SMART" id="SM00089">
    <property type="entry name" value="PKD"/>
    <property type="match status" value="7"/>
</dbReference>
<organism evidence="3 4">
    <name type="scientific">Flavobacterium chilense</name>
    <dbReference type="NCBI Taxonomy" id="946677"/>
    <lineage>
        <taxon>Bacteria</taxon>
        <taxon>Pseudomonadati</taxon>
        <taxon>Bacteroidota</taxon>
        <taxon>Flavobacteriia</taxon>
        <taxon>Flavobacteriales</taxon>
        <taxon>Flavobacteriaceae</taxon>
        <taxon>Flavobacterium</taxon>
    </lineage>
</organism>
<dbReference type="InterPro" id="IPR043504">
    <property type="entry name" value="Peptidase_S1_PA_chymotrypsin"/>
</dbReference>
<keyword evidence="4" id="KW-1185">Reference proteome</keyword>
<evidence type="ECO:0000259" key="2">
    <source>
        <dbReference type="PROSITE" id="PS50835"/>
    </source>
</evidence>
<reference evidence="4" key="1">
    <citation type="submission" date="2016-11" db="EMBL/GenBank/DDBJ databases">
        <authorList>
            <person name="Varghese N."/>
            <person name="Submissions S."/>
        </authorList>
    </citation>
    <scope>NUCLEOTIDE SEQUENCE [LARGE SCALE GENOMIC DNA]</scope>
    <source>
        <strain evidence="4">DSM 24724</strain>
    </source>
</reference>
<dbReference type="Proteomes" id="UP000184028">
    <property type="component" value="Unassembled WGS sequence"/>
</dbReference>
<sequence>MKHFYSQIKNFINIALFLGIFLQSYLGNSQTTLAAGDIVFSGFDATANATSAADSYSFVLLTNISANTVISFSDRGYAGGGSWASATATTEGAVTWTSGTAIAAGTEIVIKGLTASVYNPTTSTLTPNGTVVATESTLLYGLSLSSVGDQIIVFQGGGGVISGGGVTVITGLTYYTSAGCAPTVATWDVPSGTCTIGPNSSVIPPGLTGGVNAFFTGGSNPTSGVFNGTGAPFANVAAIRAALTNQSNWTLSSAATGITMPSGYNFLGVLPTITGNPANRTICPAGNTTFNVTATNATSYKWQVNTGSGFTDLANGAPYSGVTTAILAISGATTGMNGYLYRCVVSGAGSVNSNSATLSIPNTTVTTTAQTNVSCNGGNTGSATVSASGGFVPYTYSWSLSSTIVGTTATVTNLTAGTYTVTVTDNIGCQTPHTVIITEPTLAASSPSVTTQPASYAACTGSTASFSVVATNTATYQWEVNTGSGYTPITNGGGSPNYSGSNTANLNISSITSAMNGYTYRVALTSSCSNTITSNGLALLNVTALPVATATPASATICSGTSPNIALTSAPTGATFSWTVVTTSGTVSGASAGSGTSINQTLTGNGVVTYTVTPTLNSCPGTPITIPVTVNPLPVITAQPSDSPICAGANTTFSASAANATAYKWQVNQGAGFSDISDNALYSGATTTTLTITAAPAILNGYFYRMVAIGTCTPNAVSNAVVLTVNSAPSITAQPSASTICAGANTTFTATASGATGYQWQVDQGAGFSNIANGAPYSGATTATLTITGATTALNGYIYRVVATGLCTPNATSNNAALTINSAPFITAQPSNSITCLGSDATFTVVAANVTGYQWQVNQGAGFFNIPNIAPYSGATTATLTITGVTAGMNGYVYRVVATGLCTPAATSSARTLTIPVIIAGASQTNIACNGGATGIATVTPTGGTAPYTYLWSNNETSATISGLTAGSYSVKIKDANQCEKIQAFTITEPPALIATQGTVNNVSCYNSANGTATVNVTGGTGAGTYTYSWVPSVGSTATVTGLAAGTYEVTVTDANSCTTTQAFLITQPPAFSITPSQTNILCNGAATGSASVAVTGGTGNYSYSWSPAVGSGATASALTAGTYTVTIKDDNLCQATQTFTITEPTALTATQGPITNISCHGDATGSATVNVTGGTSATGEYHYSWAPSGGTGATATGLIAGAYIVTITDDNSCTTTQNFNITEPAAALSATTASIPVSCFGGSNGSASVTVSGGTPLYTYQWAPLGGTTAVITGRPAGDYTCTITDANGCKLIKNITIDTPAVLSATSTKTDVSCNGGGNGSATVTVTGGTGDYHYSWSPTGGAAATATGLTAGTYTVTITDDNTCSITQNIIIDQPAALAATQSQTDVLCNGSATGTATVTVTGGTPNYSYTWSPSVGNQATVTGLTAGTYTCRITDGKGCIIDKTFVIGEPAVLSATQSQINATCSTGGQAAVNVTGGATPYTYSWAPSGATTALATGLAAGIHTVLIRDDNGCTITKTFTIGTTNTLVAVQSQTDVLCNGSNTGSATVIPTGAPGPFTYEWSPSVGNSATVNNLTAGNYAVTITSANGCSIIKNFTITEPNALTVTTSQTNIACNGGVTGSATVNVTGGTGLYTYNWTPMGGTAATASGLAAGTYVVTIKDANLCQTTQSFTITQPAAIVATTSQTNVSCNGGSNGSATVNVTGGTGDYHYSWSPTGGGAATATGLSAGTYTVTITDDNSCTTTQNVTITEPAALSATTSKTDVSCNGANDGTASVTVTGGTGAYTYSWLPSGQTAATASGLAPGTYTVTATDANGCFITQTVTIITTPDVTAPVPNVASLPDITNYCAVLASQITIPTATDNCVGTVNGTTTDPLTYNAVGTYTITWKYVDASGNSTTQPQTVKVVASPLNAVTFTNAQFTYDGNAHPLQVANLPTGATVTYSANNTSVNAGAYVVTATVTPSASSPNCSPVVLTANLVINKAAQQITFGAIPVKTLGANNSFNLTATSSSNLPVTYTFTYTSALPPATVTASGAVTMLRSGQGTITAQQAGNANYLPATDVSQLLVILNNNIDVKRITLGTKVFDNPGKTIYHLLSCGETNPNVSILNESGATITPSANFTIQTPKPGIYTQNATITSQDGSLSAVYSITVEKPFGFFDIVHQKFNNVLLVNNNPQTNGGYEFVAYQWFKNGQLIGTGQYYSAGESINTNLDPTADYSVKMTTKDGKVLQTCTSKITFTKKLEAKLYPNPIQTGKVITVEADFPEEELQNMQISLYSATGQLVKVVQSSSVKTEIQLPPTTESSMYLVVLETPNVKKSFKVIVK</sequence>
<dbReference type="OrthoDB" id="9805017at2"/>
<dbReference type="InterPro" id="IPR022409">
    <property type="entry name" value="PKD/Chitinase_dom"/>
</dbReference>
<dbReference type="Gene3D" id="2.60.40.10">
    <property type="entry name" value="Immunoglobulins"/>
    <property type="match status" value="6"/>
</dbReference>
<name>A0A1M7HLQ0_9FLAO</name>